<evidence type="ECO:0000313" key="2">
    <source>
        <dbReference type="EMBL" id="KAK1283141.1"/>
    </source>
</evidence>
<evidence type="ECO:0000256" key="1">
    <source>
        <dbReference type="SAM" id="MobiDB-lite"/>
    </source>
</evidence>
<protein>
    <submittedName>
        <fullName evidence="2">Uncharacterized protein</fullName>
    </submittedName>
</protein>
<keyword evidence="3" id="KW-1185">Reference proteome</keyword>
<name>A0AAV9C416_ACOCL</name>
<comment type="caution">
    <text evidence="2">The sequence shown here is derived from an EMBL/GenBank/DDBJ whole genome shotgun (WGS) entry which is preliminary data.</text>
</comment>
<reference evidence="2" key="2">
    <citation type="submission" date="2023-06" db="EMBL/GenBank/DDBJ databases">
        <authorList>
            <person name="Ma L."/>
            <person name="Liu K.-W."/>
            <person name="Li Z."/>
            <person name="Hsiao Y.-Y."/>
            <person name="Qi Y."/>
            <person name="Fu T."/>
            <person name="Tang G."/>
            <person name="Zhang D."/>
            <person name="Sun W.-H."/>
            <person name="Liu D.-K."/>
            <person name="Li Y."/>
            <person name="Chen G.-Z."/>
            <person name="Liu X.-D."/>
            <person name="Liao X.-Y."/>
            <person name="Jiang Y.-T."/>
            <person name="Yu X."/>
            <person name="Hao Y."/>
            <person name="Huang J."/>
            <person name="Zhao X.-W."/>
            <person name="Ke S."/>
            <person name="Chen Y.-Y."/>
            <person name="Wu W.-L."/>
            <person name="Hsu J.-L."/>
            <person name="Lin Y.-F."/>
            <person name="Huang M.-D."/>
            <person name="Li C.-Y."/>
            <person name="Huang L."/>
            <person name="Wang Z.-W."/>
            <person name="Zhao X."/>
            <person name="Zhong W.-Y."/>
            <person name="Peng D.-H."/>
            <person name="Ahmad S."/>
            <person name="Lan S."/>
            <person name="Zhang J.-S."/>
            <person name="Tsai W.-C."/>
            <person name="Van De Peer Y."/>
            <person name="Liu Z.-J."/>
        </authorList>
    </citation>
    <scope>NUCLEOTIDE SEQUENCE</scope>
    <source>
        <strain evidence="2">CP</strain>
        <tissue evidence="2">Leaves</tissue>
    </source>
</reference>
<reference evidence="2" key="1">
    <citation type="journal article" date="2023" name="Nat. Commun.">
        <title>Diploid and tetraploid genomes of Acorus and the evolution of monocots.</title>
        <authorList>
            <person name="Ma L."/>
            <person name="Liu K.W."/>
            <person name="Li Z."/>
            <person name="Hsiao Y.Y."/>
            <person name="Qi Y."/>
            <person name="Fu T."/>
            <person name="Tang G.D."/>
            <person name="Zhang D."/>
            <person name="Sun W.H."/>
            <person name="Liu D.K."/>
            <person name="Li Y."/>
            <person name="Chen G.Z."/>
            <person name="Liu X.D."/>
            <person name="Liao X.Y."/>
            <person name="Jiang Y.T."/>
            <person name="Yu X."/>
            <person name="Hao Y."/>
            <person name="Huang J."/>
            <person name="Zhao X.W."/>
            <person name="Ke S."/>
            <person name="Chen Y.Y."/>
            <person name="Wu W.L."/>
            <person name="Hsu J.L."/>
            <person name="Lin Y.F."/>
            <person name="Huang M.D."/>
            <person name="Li C.Y."/>
            <person name="Huang L."/>
            <person name="Wang Z.W."/>
            <person name="Zhao X."/>
            <person name="Zhong W.Y."/>
            <person name="Peng D.H."/>
            <person name="Ahmad S."/>
            <person name="Lan S."/>
            <person name="Zhang J.S."/>
            <person name="Tsai W.C."/>
            <person name="Van de Peer Y."/>
            <person name="Liu Z.J."/>
        </authorList>
    </citation>
    <scope>NUCLEOTIDE SEQUENCE</scope>
    <source>
        <strain evidence="2">CP</strain>
    </source>
</reference>
<feature type="region of interest" description="Disordered" evidence="1">
    <location>
        <begin position="71"/>
        <end position="98"/>
    </location>
</feature>
<feature type="compositionally biased region" description="Acidic residues" evidence="1">
    <location>
        <begin position="81"/>
        <end position="93"/>
    </location>
</feature>
<proteinExistence type="predicted"/>
<accession>A0AAV9C416</accession>
<gene>
    <name evidence="2" type="ORF">QJS10_CPB21g00400</name>
</gene>
<sequence>MDFSSFSLSDVKKMVEKTFSTTSNGPSRILKTSFINMYFPNGSLKQFVEAEGGYLGEEVLGGEGKDGLRIGGEVSSGEGVGGDDDGVEGEEGEERGTSARWIRRQSRIPLQRIRAGVPAVDSVGSSSSSASSRMMSRRVWPGILAAEEGMEIGDVGGRRNEADLAAERIFWGNGVGLVCEGLHIKPDLN</sequence>
<evidence type="ECO:0000313" key="3">
    <source>
        <dbReference type="Proteomes" id="UP001180020"/>
    </source>
</evidence>
<dbReference type="AlphaFoldDB" id="A0AAV9C416"/>
<dbReference type="Proteomes" id="UP001180020">
    <property type="component" value="Unassembled WGS sequence"/>
</dbReference>
<organism evidence="2 3">
    <name type="scientific">Acorus calamus</name>
    <name type="common">Sweet flag</name>
    <dbReference type="NCBI Taxonomy" id="4465"/>
    <lineage>
        <taxon>Eukaryota</taxon>
        <taxon>Viridiplantae</taxon>
        <taxon>Streptophyta</taxon>
        <taxon>Embryophyta</taxon>
        <taxon>Tracheophyta</taxon>
        <taxon>Spermatophyta</taxon>
        <taxon>Magnoliopsida</taxon>
        <taxon>Liliopsida</taxon>
        <taxon>Acoraceae</taxon>
        <taxon>Acorus</taxon>
    </lineage>
</organism>
<dbReference type="EMBL" id="JAUJYO010000021">
    <property type="protein sequence ID" value="KAK1283141.1"/>
    <property type="molecule type" value="Genomic_DNA"/>
</dbReference>